<evidence type="ECO:0000256" key="3">
    <source>
        <dbReference type="ARBA" id="ARBA00023163"/>
    </source>
</evidence>
<dbReference type="InterPro" id="IPR035418">
    <property type="entry name" value="AraC-bd_2"/>
</dbReference>
<keyword evidence="1" id="KW-0805">Transcription regulation</keyword>
<name>A0ABT1HJF0_9NOCA</name>
<evidence type="ECO:0000256" key="2">
    <source>
        <dbReference type="ARBA" id="ARBA00023125"/>
    </source>
</evidence>
<evidence type="ECO:0000313" key="6">
    <source>
        <dbReference type="Proteomes" id="UP001206895"/>
    </source>
</evidence>
<comment type="caution">
    <text evidence="5">The sequence shown here is derived from an EMBL/GenBank/DDBJ whole genome shotgun (WGS) entry which is preliminary data.</text>
</comment>
<evidence type="ECO:0000259" key="4">
    <source>
        <dbReference type="PROSITE" id="PS01124"/>
    </source>
</evidence>
<evidence type="ECO:0000313" key="5">
    <source>
        <dbReference type="EMBL" id="MCP2178065.1"/>
    </source>
</evidence>
<dbReference type="PRINTS" id="PR00032">
    <property type="entry name" value="HTHARAC"/>
</dbReference>
<dbReference type="InterPro" id="IPR020449">
    <property type="entry name" value="Tscrpt_reg_AraC-type_HTH"/>
</dbReference>
<accession>A0ABT1HJF0</accession>
<dbReference type="PANTHER" id="PTHR46796">
    <property type="entry name" value="HTH-TYPE TRANSCRIPTIONAL ACTIVATOR RHAS-RELATED"/>
    <property type="match status" value="1"/>
</dbReference>
<keyword evidence="6" id="KW-1185">Reference proteome</keyword>
<dbReference type="Gene3D" id="1.10.10.60">
    <property type="entry name" value="Homeodomain-like"/>
    <property type="match status" value="1"/>
</dbReference>
<dbReference type="PANTHER" id="PTHR46796:SF6">
    <property type="entry name" value="ARAC SUBFAMILY"/>
    <property type="match status" value="1"/>
</dbReference>
<dbReference type="RefSeq" id="WP_253663026.1">
    <property type="nucleotide sequence ID" value="NZ_BAAAJQ010000003.1"/>
</dbReference>
<reference evidence="5 6" key="1">
    <citation type="submission" date="2022-06" db="EMBL/GenBank/DDBJ databases">
        <title>Genomic Encyclopedia of Archaeal and Bacterial Type Strains, Phase II (KMG-II): from individual species to whole genera.</title>
        <authorList>
            <person name="Goeker M."/>
        </authorList>
    </citation>
    <scope>NUCLEOTIDE SEQUENCE [LARGE SCALE GENOMIC DNA]</scope>
    <source>
        <strain evidence="5 6">DSM 44693</strain>
    </source>
</reference>
<gene>
    <name evidence="5" type="ORF">LX13_003906</name>
</gene>
<dbReference type="SUPFAM" id="SSF46689">
    <property type="entry name" value="Homeodomain-like"/>
    <property type="match status" value="1"/>
</dbReference>
<dbReference type="InterPro" id="IPR009057">
    <property type="entry name" value="Homeodomain-like_sf"/>
</dbReference>
<dbReference type="GO" id="GO:0003677">
    <property type="term" value="F:DNA binding"/>
    <property type="evidence" value="ECO:0007669"/>
    <property type="project" value="UniProtKB-KW"/>
</dbReference>
<dbReference type="Pfam" id="PF12833">
    <property type="entry name" value="HTH_18"/>
    <property type="match status" value="1"/>
</dbReference>
<dbReference type="Proteomes" id="UP001206895">
    <property type="component" value="Unassembled WGS sequence"/>
</dbReference>
<dbReference type="PROSITE" id="PS01124">
    <property type="entry name" value="HTH_ARAC_FAMILY_2"/>
    <property type="match status" value="1"/>
</dbReference>
<keyword evidence="3" id="KW-0804">Transcription</keyword>
<dbReference type="Pfam" id="PF14525">
    <property type="entry name" value="AraC_binding_2"/>
    <property type="match status" value="1"/>
</dbReference>
<dbReference type="InterPro" id="IPR050204">
    <property type="entry name" value="AraC_XylS_family_regulators"/>
</dbReference>
<evidence type="ECO:0000256" key="1">
    <source>
        <dbReference type="ARBA" id="ARBA00023015"/>
    </source>
</evidence>
<proteinExistence type="predicted"/>
<organism evidence="5 6">
    <name type="scientific">Williamsia maris</name>
    <dbReference type="NCBI Taxonomy" id="72806"/>
    <lineage>
        <taxon>Bacteria</taxon>
        <taxon>Bacillati</taxon>
        <taxon>Actinomycetota</taxon>
        <taxon>Actinomycetes</taxon>
        <taxon>Mycobacteriales</taxon>
        <taxon>Nocardiaceae</taxon>
        <taxon>Williamsia</taxon>
    </lineage>
</organism>
<feature type="domain" description="HTH araC/xylS-type" evidence="4">
    <location>
        <begin position="215"/>
        <end position="316"/>
    </location>
</feature>
<dbReference type="InterPro" id="IPR018060">
    <property type="entry name" value="HTH_AraC"/>
</dbReference>
<dbReference type="EMBL" id="JAMTCJ010000004">
    <property type="protein sequence ID" value="MCP2178065.1"/>
    <property type="molecule type" value="Genomic_DNA"/>
</dbReference>
<sequence>MLTRSGFTVPARTTSHGDWIDLLRTHFVALDVPEVGTERFTGSVRSQSIAHLQVSSVDSTSQRIERNGTLIDADSGDFIQVGMIRRGTAVVRQDGRECALGRDDFVVYDTTRPFEWMCTGDPHDDQWSLEVFTWPRATLALTERDSSDLTAIRLDGRNGMSGVLGRFLHDLVVSRSGAGTAGAHAVADEIGDLVSVIARTATGVPPVGIGSSSLRDINGYIDDHLGDPTLSPVVIADAMGVSTRHLHRLFADHQMTVSRSIRTRRLEKCRREIIACVAVDRSLSQISRRWGFTDLAVFSRAFKSEFGMSPRQYRAMVAEQSGDAHAVTRPRRPGDPE</sequence>
<dbReference type="SMART" id="SM00342">
    <property type="entry name" value="HTH_ARAC"/>
    <property type="match status" value="1"/>
</dbReference>
<protein>
    <submittedName>
        <fullName evidence="5">AraC-type DNA-binding protein</fullName>
    </submittedName>
</protein>
<keyword evidence="2 5" id="KW-0238">DNA-binding</keyword>